<accession>A0A9N8UX78</accession>
<dbReference type="InterPro" id="IPR051292">
    <property type="entry name" value="Xyl/GlcA_transferase"/>
</dbReference>
<reference evidence="9" key="1">
    <citation type="submission" date="2021-06" db="EMBL/GenBank/DDBJ databases">
        <authorList>
            <person name="Kallberg Y."/>
            <person name="Tangrot J."/>
            <person name="Rosling A."/>
        </authorList>
    </citation>
    <scope>NUCLEOTIDE SEQUENCE</scope>
    <source>
        <strain evidence="9">MT106</strain>
    </source>
</reference>
<evidence type="ECO:0000256" key="8">
    <source>
        <dbReference type="SAM" id="Phobius"/>
    </source>
</evidence>
<feature type="region of interest" description="Disordered" evidence="7">
    <location>
        <begin position="1"/>
        <end position="20"/>
    </location>
</feature>
<keyword evidence="2 8" id="KW-0812">Transmembrane</keyword>
<evidence type="ECO:0000256" key="4">
    <source>
        <dbReference type="ARBA" id="ARBA00022989"/>
    </source>
</evidence>
<name>A0A9N8UX78_9GLOM</name>
<keyword evidence="10" id="KW-1185">Reference proteome</keyword>
<gene>
    <name evidence="9" type="ORF">AGERDE_LOCUS324</name>
</gene>
<dbReference type="OrthoDB" id="411524at2759"/>
<dbReference type="EMBL" id="CAJVPL010000016">
    <property type="protein sequence ID" value="CAG8434210.1"/>
    <property type="molecule type" value="Genomic_DNA"/>
</dbReference>
<sequence>MTSTSNTNSTSSASSSSSLPPTSLILAISASSFFAGLVGSRWIFKDKFSEELPTDSSATLTQTDKVKIHRMARLTAVKALSAGTVLCLSGAAVLAFGVGTMLGVSSLKEFHMKMKEIIPKYNKSVMGVDFGGLKTTTMQLDFDAAEKEDWITLSKEWEKYVLERDEYLRKKREKKAQKSSWWSWWKSSDDSSTEEFFLSKVFSEALQPSQVIPYYYRAETNFKAEDITITTLVTSNRFTVFNRLVTTYQGPISVTIHVTDDPETRDQLLAELEDLYTANPFMKKYVDVHLVVDKFDRQFNMWRNVAKFFARTDYIMMLDVDFFLCTNFRTKILNDPTIMEKLRAGNTALVVPAFEYADLEEGKNPEIFPKTKESLIEEVNSGRLNMFHPVWQKGHGPTNYQRFYEADEIFMVAEYQFSYEPYAIFPKNSPWCDERFIGYGANKAACLFEIYISGVDYWVLPDDFLIHQTHEYPESARKQERKYNKKLYDHFREEVCFRYARSFITNGEWEAEKSENLKQECQKIRGFNQAIKFFNSID</sequence>
<keyword evidence="3" id="KW-0735">Signal-anchor</keyword>
<feature type="transmembrane region" description="Helical" evidence="8">
    <location>
        <begin position="79"/>
        <end position="104"/>
    </location>
</feature>
<evidence type="ECO:0000313" key="10">
    <source>
        <dbReference type="Proteomes" id="UP000789831"/>
    </source>
</evidence>
<dbReference type="PANTHER" id="PTHR12270:SF25">
    <property type="entry name" value="GLYCOSYLTRANSFERASE-LIKE PROTEIN LARGE"/>
    <property type="match status" value="1"/>
</dbReference>
<dbReference type="Pfam" id="PF07096">
    <property type="entry name" value="DUF1358"/>
    <property type="match status" value="1"/>
</dbReference>
<comment type="subcellular location">
    <subcellularLocation>
        <location evidence="1">Membrane</location>
        <topology evidence="1">Single-pass type II membrane protein</topology>
    </subcellularLocation>
</comment>
<proteinExistence type="predicted"/>
<dbReference type="Pfam" id="PF13896">
    <property type="entry name" value="Glyco_transf_49"/>
    <property type="match status" value="2"/>
</dbReference>
<evidence type="ECO:0000256" key="2">
    <source>
        <dbReference type="ARBA" id="ARBA00022692"/>
    </source>
</evidence>
<dbReference type="InterPro" id="IPR029044">
    <property type="entry name" value="Nucleotide-diphossugar_trans"/>
</dbReference>
<dbReference type="GO" id="GO:0042285">
    <property type="term" value="F:xylosyltransferase activity"/>
    <property type="evidence" value="ECO:0007669"/>
    <property type="project" value="TreeGrafter"/>
</dbReference>
<dbReference type="GO" id="GO:0035269">
    <property type="term" value="P:protein O-linked glycosylation via mannose"/>
    <property type="evidence" value="ECO:0007669"/>
    <property type="project" value="TreeGrafter"/>
</dbReference>
<dbReference type="GO" id="GO:0015020">
    <property type="term" value="F:glucuronosyltransferase activity"/>
    <property type="evidence" value="ECO:0007669"/>
    <property type="project" value="TreeGrafter"/>
</dbReference>
<dbReference type="InterPro" id="IPR009792">
    <property type="entry name" value="TMEM242"/>
</dbReference>
<organism evidence="9 10">
    <name type="scientific">Ambispora gerdemannii</name>
    <dbReference type="NCBI Taxonomy" id="144530"/>
    <lineage>
        <taxon>Eukaryota</taxon>
        <taxon>Fungi</taxon>
        <taxon>Fungi incertae sedis</taxon>
        <taxon>Mucoromycota</taxon>
        <taxon>Glomeromycotina</taxon>
        <taxon>Glomeromycetes</taxon>
        <taxon>Archaeosporales</taxon>
        <taxon>Ambisporaceae</taxon>
        <taxon>Ambispora</taxon>
    </lineage>
</organism>
<dbReference type="GO" id="GO:0016020">
    <property type="term" value="C:membrane"/>
    <property type="evidence" value="ECO:0007669"/>
    <property type="project" value="UniProtKB-SubCell"/>
</dbReference>
<evidence type="ECO:0000256" key="6">
    <source>
        <dbReference type="ARBA" id="ARBA00023180"/>
    </source>
</evidence>
<dbReference type="Proteomes" id="UP000789831">
    <property type="component" value="Unassembled WGS sequence"/>
</dbReference>
<dbReference type="PANTHER" id="PTHR12270">
    <property type="entry name" value="GLYCOSYLTRANSFERASE-RELATED"/>
    <property type="match status" value="1"/>
</dbReference>
<evidence type="ECO:0000256" key="7">
    <source>
        <dbReference type="SAM" id="MobiDB-lite"/>
    </source>
</evidence>
<keyword evidence="6" id="KW-0325">Glycoprotein</keyword>
<protein>
    <submittedName>
        <fullName evidence="9">1753_t:CDS:1</fullName>
    </submittedName>
</protein>
<feature type="transmembrane region" description="Helical" evidence="8">
    <location>
        <begin position="24"/>
        <end position="44"/>
    </location>
</feature>
<dbReference type="AlphaFoldDB" id="A0A9N8UX78"/>
<evidence type="ECO:0000256" key="3">
    <source>
        <dbReference type="ARBA" id="ARBA00022968"/>
    </source>
</evidence>
<comment type="caution">
    <text evidence="9">The sequence shown here is derived from an EMBL/GenBank/DDBJ whole genome shotgun (WGS) entry which is preliminary data.</text>
</comment>
<evidence type="ECO:0000256" key="1">
    <source>
        <dbReference type="ARBA" id="ARBA00004606"/>
    </source>
</evidence>
<keyword evidence="4 8" id="KW-1133">Transmembrane helix</keyword>
<evidence type="ECO:0000256" key="5">
    <source>
        <dbReference type="ARBA" id="ARBA00023136"/>
    </source>
</evidence>
<dbReference type="SUPFAM" id="SSF53448">
    <property type="entry name" value="Nucleotide-diphospho-sugar transferases"/>
    <property type="match status" value="1"/>
</dbReference>
<keyword evidence="5 8" id="KW-0472">Membrane</keyword>
<evidence type="ECO:0000313" key="9">
    <source>
        <dbReference type="EMBL" id="CAG8434210.1"/>
    </source>
</evidence>